<proteinExistence type="predicted"/>
<dbReference type="HOGENOM" id="CLU_066245_2_2_2"/>
<dbReference type="PANTHER" id="PTHR23407">
    <property type="entry name" value="ATPASE INHIBITOR/5-FORMYLTETRAHYDROFOLATE CYCLO-LIGASE"/>
    <property type="match status" value="1"/>
</dbReference>
<dbReference type="Gene3D" id="3.40.50.10420">
    <property type="entry name" value="NagB/RpiA/CoA transferase-like"/>
    <property type="match status" value="1"/>
</dbReference>
<dbReference type="Proteomes" id="UP000001941">
    <property type="component" value="Chromosome"/>
</dbReference>
<gene>
    <name evidence="1" type="ordered locus">Mhun_0818</name>
</gene>
<protein>
    <submittedName>
        <fullName evidence="1">5-formyltetrahydrofolate cyclo-ligase</fullName>
    </submittedName>
</protein>
<organism evidence="1 2">
    <name type="scientific">Methanospirillum hungatei JF-1 (strain ATCC 27890 / DSM 864 / NBRC 100397 / JF-1)</name>
    <dbReference type="NCBI Taxonomy" id="323259"/>
    <lineage>
        <taxon>Archaea</taxon>
        <taxon>Methanobacteriati</taxon>
        <taxon>Methanobacteriota</taxon>
        <taxon>Stenosarchaea group</taxon>
        <taxon>Methanomicrobia</taxon>
        <taxon>Methanomicrobiales</taxon>
        <taxon>Methanospirillaceae</taxon>
        <taxon>Methanospirillum</taxon>
    </lineage>
</organism>
<keyword evidence="2" id="KW-1185">Reference proteome</keyword>
<dbReference type="InterPro" id="IPR002698">
    <property type="entry name" value="FTHF_cligase"/>
</dbReference>
<dbReference type="GO" id="GO:0030272">
    <property type="term" value="F:5-formyltetrahydrofolate cyclo-ligase activity"/>
    <property type="evidence" value="ECO:0007669"/>
    <property type="project" value="TreeGrafter"/>
</dbReference>
<dbReference type="InParanoid" id="Q2FMV3"/>
<sequence>MLAQKEAIRSDLRERRWSIPEDIRKEMSRQICHTLSQVIHPCETVLVYCAKEPEVETAWFIDHLLHQERKVIVPIIEEEDIGLRLSYINTRDVLKPSTFHVPEPVGCELPADPHHVTCAIIPMLGFDRSGGRIGYGAGYYDRFLSEHPHIKRIGVAYSVQEVPTIPVQDHDIRMDIIVTETSTYRCSQEKYDC</sequence>
<name>Q2FMV3_METHJ</name>
<dbReference type="GeneID" id="3924956"/>
<dbReference type="eggNOG" id="arCOG00474">
    <property type="taxonomic scope" value="Archaea"/>
</dbReference>
<dbReference type="EMBL" id="CP000254">
    <property type="protein sequence ID" value="ABD40570.1"/>
    <property type="molecule type" value="Genomic_DNA"/>
</dbReference>
<evidence type="ECO:0000313" key="2">
    <source>
        <dbReference type="Proteomes" id="UP000001941"/>
    </source>
</evidence>
<dbReference type="GO" id="GO:0035999">
    <property type="term" value="P:tetrahydrofolate interconversion"/>
    <property type="evidence" value="ECO:0007669"/>
    <property type="project" value="TreeGrafter"/>
</dbReference>
<dbReference type="GO" id="GO:0009396">
    <property type="term" value="P:folic acid-containing compound biosynthetic process"/>
    <property type="evidence" value="ECO:0007669"/>
    <property type="project" value="TreeGrafter"/>
</dbReference>
<dbReference type="AlphaFoldDB" id="Q2FMV3"/>
<accession>Q2FMV3</accession>
<reference evidence="2" key="1">
    <citation type="journal article" date="2016" name="Stand. Genomic Sci.">
        <title>Complete genome sequence of Methanospirillum hungatei type strain JF1.</title>
        <authorList>
            <person name="Gunsalus R.P."/>
            <person name="Cook L.E."/>
            <person name="Crable B."/>
            <person name="Rohlin L."/>
            <person name="McDonald E."/>
            <person name="Mouttaki H."/>
            <person name="Sieber J.R."/>
            <person name="Poweleit N."/>
            <person name="Zhou H."/>
            <person name="Lapidus A.L."/>
            <person name="Daligault H.E."/>
            <person name="Land M."/>
            <person name="Gilna P."/>
            <person name="Ivanova N."/>
            <person name="Kyrpides N."/>
            <person name="Culley D.E."/>
            <person name="McInerney M.J."/>
        </authorList>
    </citation>
    <scope>NUCLEOTIDE SEQUENCE [LARGE SCALE GENOMIC DNA]</scope>
    <source>
        <strain evidence="2">ATCC 27890 / DSM 864 / NBRC 100397 / JF-1</strain>
    </source>
</reference>
<evidence type="ECO:0000313" key="1">
    <source>
        <dbReference type="EMBL" id="ABD40570.1"/>
    </source>
</evidence>
<dbReference type="KEGG" id="mhu:Mhun_0818"/>
<dbReference type="InterPro" id="IPR024185">
    <property type="entry name" value="FTHF_cligase-like_sf"/>
</dbReference>
<dbReference type="SUPFAM" id="SSF100950">
    <property type="entry name" value="NagB/RpiA/CoA transferase-like"/>
    <property type="match status" value="1"/>
</dbReference>
<dbReference type="STRING" id="323259.Mhun_0818"/>
<dbReference type="Pfam" id="PF01812">
    <property type="entry name" value="5-FTHF_cyc-lig"/>
    <property type="match status" value="1"/>
</dbReference>
<dbReference type="PIRSF" id="PIRSF006806">
    <property type="entry name" value="FTHF_cligase"/>
    <property type="match status" value="1"/>
</dbReference>
<dbReference type="NCBIfam" id="TIGR02727">
    <property type="entry name" value="MTHFS_bact"/>
    <property type="match status" value="1"/>
</dbReference>
<dbReference type="EnsemblBacteria" id="ABD40570">
    <property type="protein sequence ID" value="ABD40570"/>
    <property type="gene ID" value="Mhun_0818"/>
</dbReference>
<dbReference type="PANTHER" id="PTHR23407:SF11">
    <property type="entry name" value="CHROMOSOME UNDETERMINED SCAFFOLD_24, WHOLE GENOME SHOTGUN SEQUENCE"/>
    <property type="match status" value="1"/>
</dbReference>
<dbReference type="RefSeq" id="WP_011447849.1">
    <property type="nucleotide sequence ID" value="NC_007796.1"/>
</dbReference>
<dbReference type="OrthoDB" id="18307at2157"/>
<dbReference type="InterPro" id="IPR037171">
    <property type="entry name" value="NagB/RpiA_transferase-like"/>
</dbReference>